<dbReference type="GO" id="GO:0010045">
    <property type="term" value="P:response to nickel cation"/>
    <property type="evidence" value="ECO:0007669"/>
    <property type="project" value="TreeGrafter"/>
</dbReference>
<dbReference type="GO" id="GO:0006824">
    <property type="term" value="P:cobalt ion transport"/>
    <property type="evidence" value="ECO:0007669"/>
    <property type="project" value="UniProtKB-KW"/>
</dbReference>
<keyword evidence="6" id="KW-0533">Nickel</keyword>
<evidence type="ECO:0000256" key="11">
    <source>
        <dbReference type="ARBA" id="ARBA00023136"/>
    </source>
</evidence>
<evidence type="ECO:0000256" key="7">
    <source>
        <dbReference type="ARBA" id="ARBA00022692"/>
    </source>
</evidence>
<keyword evidence="5" id="KW-1003">Cell membrane</keyword>
<proteinExistence type="inferred from homology"/>
<comment type="similarity">
    <text evidence="13">Belongs to the NiCoT transporter (TC 2.A.52) family.</text>
</comment>
<dbReference type="EMBL" id="AAOE01000015">
    <property type="protein sequence ID" value="EAR08820.1"/>
    <property type="molecule type" value="Genomic_DNA"/>
</dbReference>
<feature type="transmembrane region" description="Helical" evidence="13">
    <location>
        <begin position="213"/>
        <end position="241"/>
    </location>
</feature>
<evidence type="ECO:0000256" key="9">
    <source>
        <dbReference type="ARBA" id="ARBA00023065"/>
    </source>
</evidence>
<evidence type="ECO:0000256" key="4">
    <source>
        <dbReference type="ARBA" id="ARBA00022448"/>
    </source>
</evidence>
<evidence type="ECO:0000256" key="6">
    <source>
        <dbReference type="ARBA" id="ARBA00022596"/>
    </source>
</evidence>
<dbReference type="Pfam" id="PF03824">
    <property type="entry name" value="NicO"/>
    <property type="match status" value="2"/>
</dbReference>
<comment type="caution">
    <text evidence="14">The sequence shown here is derived from an EMBL/GenBank/DDBJ whole genome shotgun (WGS) entry which is preliminary data.</text>
</comment>
<keyword evidence="9" id="KW-0406">Ion transport</keyword>
<evidence type="ECO:0000256" key="2">
    <source>
        <dbReference type="ARBA" id="ARBA00004651"/>
    </source>
</evidence>
<dbReference type="RefSeq" id="WP_008047683.1">
    <property type="nucleotide sequence ID" value="NZ_CH724154.1"/>
</dbReference>
<feature type="transmembrane region" description="Helical" evidence="13">
    <location>
        <begin position="9"/>
        <end position="27"/>
    </location>
</feature>
<organism evidence="14 15">
    <name type="scientific">Reinekea blandensis MED297</name>
    <dbReference type="NCBI Taxonomy" id="314283"/>
    <lineage>
        <taxon>Bacteria</taxon>
        <taxon>Pseudomonadati</taxon>
        <taxon>Pseudomonadota</taxon>
        <taxon>Gammaproteobacteria</taxon>
        <taxon>Oceanospirillales</taxon>
        <taxon>Saccharospirillaceae</taxon>
        <taxon>Reinekea</taxon>
    </lineage>
</organism>
<dbReference type="GO" id="GO:0005886">
    <property type="term" value="C:plasma membrane"/>
    <property type="evidence" value="ECO:0007669"/>
    <property type="project" value="UniProtKB-SubCell"/>
</dbReference>
<evidence type="ECO:0000256" key="1">
    <source>
        <dbReference type="ARBA" id="ARBA00002510"/>
    </source>
</evidence>
<evidence type="ECO:0000256" key="12">
    <source>
        <dbReference type="ARBA" id="ARBA00023285"/>
    </source>
</evidence>
<evidence type="ECO:0000256" key="3">
    <source>
        <dbReference type="ARBA" id="ARBA00022426"/>
    </source>
</evidence>
<dbReference type="InterPro" id="IPR051224">
    <property type="entry name" value="NiCoT_RcnA"/>
</dbReference>
<evidence type="ECO:0000256" key="8">
    <source>
        <dbReference type="ARBA" id="ARBA00022989"/>
    </source>
</evidence>
<keyword evidence="10" id="KW-0921">Nickel transport</keyword>
<protein>
    <recommendedName>
        <fullName evidence="13">Nickel/cobalt efflux system</fullName>
    </recommendedName>
</protein>
<accession>A4BG25</accession>
<dbReference type="HOGENOM" id="CLU_058605_0_0_6"/>
<keyword evidence="8 13" id="KW-1133">Transmembrane helix</keyword>
<evidence type="ECO:0000256" key="13">
    <source>
        <dbReference type="RuleBase" id="RU362101"/>
    </source>
</evidence>
<dbReference type="PANTHER" id="PTHR40659">
    <property type="entry name" value="NICKEL/COBALT EFFLUX SYSTEM RCNA"/>
    <property type="match status" value="1"/>
</dbReference>
<keyword evidence="11 13" id="KW-0472">Membrane</keyword>
<feature type="transmembrane region" description="Helical" evidence="13">
    <location>
        <begin position="68"/>
        <end position="90"/>
    </location>
</feature>
<feature type="transmembrane region" description="Helical" evidence="13">
    <location>
        <begin position="265"/>
        <end position="289"/>
    </location>
</feature>
<evidence type="ECO:0000313" key="15">
    <source>
        <dbReference type="Proteomes" id="UP000005953"/>
    </source>
</evidence>
<dbReference type="GO" id="GO:0046583">
    <property type="term" value="F:monoatomic cation efflux transmembrane transporter activity"/>
    <property type="evidence" value="ECO:0007669"/>
    <property type="project" value="TreeGrafter"/>
</dbReference>
<keyword evidence="7 13" id="KW-0812">Transmembrane</keyword>
<keyword evidence="12" id="KW-0170">Cobalt</keyword>
<gene>
    <name evidence="14" type="ORF">MED297_04102</name>
</gene>
<dbReference type="AlphaFoldDB" id="A4BG25"/>
<dbReference type="OrthoDB" id="9812956at2"/>
<evidence type="ECO:0000256" key="5">
    <source>
        <dbReference type="ARBA" id="ARBA00022475"/>
    </source>
</evidence>
<keyword evidence="15" id="KW-1185">Reference proteome</keyword>
<dbReference type="GO" id="GO:0032025">
    <property type="term" value="P:response to cobalt ion"/>
    <property type="evidence" value="ECO:0007669"/>
    <property type="project" value="TreeGrafter"/>
</dbReference>
<reference evidence="14 15" key="1">
    <citation type="submission" date="2006-02" db="EMBL/GenBank/DDBJ databases">
        <authorList>
            <person name="Pinhassi J."/>
            <person name="Pedros-Alio C."/>
            <person name="Ferriera S."/>
            <person name="Johnson J."/>
            <person name="Kravitz S."/>
            <person name="Halpern A."/>
            <person name="Remington K."/>
            <person name="Beeson K."/>
            <person name="Tran B."/>
            <person name="Rogers Y.-H."/>
            <person name="Friedman R."/>
            <person name="Venter J.C."/>
        </authorList>
    </citation>
    <scope>NUCLEOTIDE SEQUENCE [LARGE SCALE GENOMIC DNA]</scope>
    <source>
        <strain evidence="14 15">MED297</strain>
    </source>
</reference>
<comment type="subcellular location">
    <subcellularLocation>
        <location evidence="2 13">Cell membrane</location>
        <topology evidence="2 13">Multi-pass membrane protein</topology>
    </subcellularLocation>
</comment>
<sequence>MRIATSPRFWVILLPLVLAAALLSWVWSDLMLSIVTWQQALHERLADHIKEVRNAPWTVGGSLMALSFFYGVFHAAGPGHGKAVLITYLATQKENIRQSVTIAIFAALLQAMVAVGLISVVALMLGWTFRDTQALGTQVQLGSYALVIFLGLYIFIHTLNQLWQSRHAHCHHTPQVTSRLRLKQATALVFSMGLRPCSGALLVLIYAHLVGVYAFGVAATFVMAIGTALTVSVLAIVSVLLRDRLQAASDSSHHHHHHHTSTTSLWIRLSGGTILLALGIGLFMAGWGINQNHPLL</sequence>
<feature type="transmembrane region" description="Helical" evidence="13">
    <location>
        <begin position="187"/>
        <end position="207"/>
    </location>
</feature>
<dbReference type="PANTHER" id="PTHR40659:SF1">
    <property type="entry name" value="NICKEL_COBALT EFFLUX SYSTEM RCNA"/>
    <property type="match status" value="1"/>
</dbReference>
<keyword evidence="3" id="KW-0171">Cobalt transport</keyword>
<comment type="function">
    <text evidence="1">Efflux system for nickel and cobalt.</text>
</comment>
<dbReference type="STRING" id="314283.MED297_04102"/>
<dbReference type="Proteomes" id="UP000005953">
    <property type="component" value="Unassembled WGS sequence"/>
</dbReference>
<name>A4BG25_9GAMM</name>
<evidence type="ECO:0000256" key="10">
    <source>
        <dbReference type="ARBA" id="ARBA00023112"/>
    </source>
</evidence>
<evidence type="ECO:0000313" key="14">
    <source>
        <dbReference type="EMBL" id="EAR08820.1"/>
    </source>
</evidence>
<dbReference type="GO" id="GO:0015099">
    <property type="term" value="F:nickel cation transmembrane transporter activity"/>
    <property type="evidence" value="ECO:0007669"/>
    <property type="project" value="UniProtKB-UniRule"/>
</dbReference>
<dbReference type="InterPro" id="IPR011541">
    <property type="entry name" value="Ni/Co_transpt_high_affinity"/>
</dbReference>
<feature type="transmembrane region" description="Helical" evidence="13">
    <location>
        <begin position="102"/>
        <end position="129"/>
    </location>
</feature>
<feature type="transmembrane region" description="Helical" evidence="13">
    <location>
        <begin position="141"/>
        <end position="159"/>
    </location>
</feature>
<keyword evidence="4 13" id="KW-0813">Transport</keyword>